<name>A0A3N4MHM8_9BACT</name>
<organism evidence="7 8">
    <name type="scientific">Chitinophaga barathri</name>
    <dbReference type="NCBI Taxonomy" id="1647451"/>
    <lineage>
        <taxon>Bacteria</taxon>
        <taxon>Pseudomonadati</taxon>
        <taxon>Bacteroidota</taxon>
        <taxon>Chitinophagia</taxon>
        <taxon>Chitinophagales</taxon>
        <taxon>Chitinophagaceae</taxon>
        <taxon>Chitinophaga</taxon>
    </lineage>
</organism>
<keyword evidence="2" id="KW-0805">Transcription regulation</keyword>
<dbReference type="InterPro" id="IPR039425">
    <property type="entry name" value="RNA_pol_sigma-70-like"/>
</dbReference>
<dbReference type="Gene3D" id="1.10.1740.10">
    <property type="match status" value="1"/>
</dbReference>
<evidence type="ECO:0000256" key="3">
    <source>
        <dbReference type="ARBA" id="ARBA00023082"/>
    </source>
</evidence>
<keyword evidence="3" id="KW-0731">Sigma factor</keyword>
<dbReference type="NCBIfam" id="TIGR02937">
    <property type="entry name" value="sigma70-ECF"/>
    <property type="match status" value="1"/>
</dbReference>
<dbReference type="SUPFAM" id="SSF88946">
    <property type="entry name" value="Sigma2 domain of RNA polymerase sigma factors"/>
    <property type="match status" value="1"/>
</dbReference>
<gene>
    <name evidence="7" type="ORF">EG028_02100</name>
</gene>
<accession>A0A3N4MHM8</accession>
<dbReference type="GO" id="GO:0016987">
    <property type="term" value="F:sigma factor activity"/>
    <property type="evidence" value="ECO:0007669"/>
    <property type="project" value="UniProtKB-KW"/>
</dbReference>
<reference evidence="8" key="1">
    <citation type="submission" date="2018-11" db="EMBL/GenBank/DDBJ databases">
        <title>Chitinophaga lutea sp.nov., isolate from arsenic contaminated soil.</title>
        <authorList>
            <person name="Zong Y."/>
        </authorList>
    </citation>
    <scope>NUCLEOTIDE SEQUENCE [LARGE SCALE GENOMIC DNA]</scope>
    <source>
        <strain evidence="8">YLT18</strain>
    </source>
</reference>
<protein>
    <submittedName>
        <fullName evidence="7">Sigma-70 family RNA polymerase sigma factor</fullName>
    </submittedName>
</protein>
<evidence type="ECO:0000256" key="2">
    <source>
        <dbReference type="ARBA" id="ARBA00023015"/>
    </source>
</evidence>
<dbReference type="SUPFAM" id="SSF88659">
    <property type="entry name" value="Sigma3 and sigma4 domains of RNA polymerase sigma factors"/>
    <property type="match status" value="1"/>
</dbReference>
<evidence type="ECO:0000259" key="6">
    <source>
        <dbReference type="Pfam" id="PF08281"/>
    </source>
</evidence>
<dbReference type="GO" id="GO:0006352">
    <property type="term" value="P:DNA-templated transcription initiation"/>
    <property type="evidence" value="ECO:0007669"/>
    <property type="project" value="InterPro"/>
</dbReference>
<dbReference type="InterPro" id="IPR013249">
    <property type="entry name" value="RNA_pol_sigma70_r4_t2"/>
</dbReference>
<keyword evidence="4" id="KW-0804">Transcription</keyword>
<dbReference type="Proteomes" id="UP000279089">
    <property type="component" value="Unassembled WGS sequence"/>
</dbReference>
<evidence type="ECO:0000256" key="4">
    <source>
        <dbReference type="ARBA" id="ARBA00023163"/>
    </source>
</evidence>
<dbReference type="Gene3D" id="1.10.10.10">
    <property type="entry name" value="Winged helix-like DNA-binding domain superfamily/Winged helix DNA-binding domain"/>
    <property type="match status" value="1"/>
</dbReference>
<dbReference type="InterPro" id="IPR013324">
    <property type="entry name" value="RNA_pol_sigma_r3/r4-like"/>
</dbReference>
<dbReference type="InterPro" id="IPR036388">
    <property type="entry name" value="WH-like_DNA-bd_sf"/>
</dbReference>
<evidence type="ECO:0000313" key="7">
    <source>
        <dbReference type="EMBL" id="RPD43108.1"/>
    </source>
</evidence>
<dbReference type="PANTHER" id="PTHR43133">
    <property type="entry name" value="RNA POLYMERASE ECF-TYPE SIGMA FACTO"/>
    <property type="match status" value="1"/>
</dbReference>
<comment type="caution">
    <text evidence="7">The sequence shown here is derived from an EMBL/GenBank/DDBJ whole genome shotgun (WGS) entry which is preliminary data.</text>
</comment>
<dbReference type="Pfam" id="PF08281">
    <property type="entry name" value="Sigma70_r4_2"/>
    <property type="match status" value="1"/>
</dbReference>
<sequence>MIMDSGLLSGRGISLNQIVDVPRQLHMKSFEHKDVVPLLNRQDPVAFKAVWDEYYAHAFLKARRYVVDEEVAKDIVQEAFMKLWLHRNFNNESHVVGFLMRTVSNNCLSYLEALPREEKFRANLAILSETVDDPSAETITRADLYNEIEQHLSLLPEKYRKYYELARQGLSHQEIGKKLEISPKTAKNYPGILRAMLRKAMLKYPNTTLLITIASTFLR</sequence>
<dbReference type="PANTHER" id="PTHR43133:SF46">
    <property type="entry name" value="RNA POLYMERASE SIGMA-70 FACTOR ECF SUBFAMILY"/>
    <property type="match status" value="1"/>
</dbReference>
<evidence type="ECO:0000313" key="8">
    <source>
        <dbReference type="Proteomes" id="UP000279089"/>
    </source>
</evidence>
<dbReference type="InterPro" id="IPR007627">
    <property type="entry name" value="RNA_pol_sigma70_r2"/>
</dbReference>
<keyword evidence="8" id="KW-1185">Reference proteome</keyword>
<dbReference type="InterPro" id="IPR014284">
    <property type="entry name" value="RNA_pol_sigma-70_dom"/>
</dbReference>
<feature type="domain" description="RNA polymerase sigma factor 70 region 4 type 2" evidence="6">
    <location>
        <begin position="147"/>
        <end position="189"/>
    </location>
</feature>
<feature type="domain" description="RNA polymerase sigma-70 region 2" evidence="5">
    <location>
        <begin position="58"/>
        <end position="112"/>
    </location>
</feature>
<dbReference type="GO" id="GO:0003677">
    <property type="term" value="F:DNA binding"/>
    <property type="evidence" value="ECO:0007669"/>
    <property type="project" value="InterPro"/>
</dbReference>
<proteinExistence type="inferred from homology"/>
<dbReference type="EMBL" id="RMBX01000001">
    <property type="protein sequence ID" value="RPD43108.1"/>
    <property type="molecule type" value="Genomic_DNA"/>
</dbReference>
<evidence type="ECO:0000256" key="1">
    <source>
        <dbReference type="ARBA" id="ARBA00010641"/>
    </source>
</evidence>
<evidence type="ECO:0000259" key="5">
    <source>
        <dbReference type="Pfam" id="PF04542"/>
    </source>
</evidence>
<dbReference type="Pfam" id="PF04542">
    <property type="entry name" value="Sigma70_r2"/>
    <property type="match status" value="1"/>
</dbReference>
<comment type="similarity">
    <text evidence="1">Belongs to the sigma-70 factor family. ECF subfamily.</text>
</comment>
<dbReference type="InterPro" id="IPR013325">
    <property type="entry name" value="RNA_pol_sigma_r2"/>
</dbReference>
<dbReference type="AlphaFoldDB" id="A0A3N4MHM8"/>